<proteinExistence type="predicted"/>
<sequence length="514" mass="59379">MPFDEVYENPWTRAPVLKLDAAAILHLQLIDTFLKLLPHFPTDANGEILDEALVYSEWRYINYIRFLDINGFAPIDHPPPWDVALIWYLHILTPVRFYHYMWDSRTRAEQIVFGLHHRHFPLTKLVSGEWCPKRTQQAWDKWNSPDDSRSGGPNLPYQLWPSPPWEVKAQPGVFSRLLGRNASQEPSSSRKWFIKEESARGQEQLRQPVLMHRWNRCRTSFRNKDYEIWDLQSYTQIRTGRREERCWSQSQHEERHEGCQLCPWPCIQDLREDLNRQVSFWRVCTHITNSNPGFTQSLTSATNDYESFIRFFHGIRRRSKTVGQYVSRLDPKVKKQYRIEEAVKDLSELRECRIRRFLPPTLEVDLLWHTHRLFPGKYWVWTGILADWILDTAPTANVNAATVLLGHTRNEWKRVVGSECPASHALDEWFSEYIPDAATFAPDDAEKEHYTNIVLGHNAAKKRRPVRRSRSNADASNAGGGGAGDYGGAGGGAVVVAAAAAAAVNDGHILLLPH</sequence>
<evidence type="ECO:0000313" key="1">
    <source>
        <dbReference type="EMBL" id="KAJ3532800.1"/>
    </source>
</evidence>
<name>A0ACC1S676_9HYPO</name>
<evidence type="ECO:0000313" key="2">
    <source>
        <dbReference type="Proteomes" id="UP001148629"/>
    </source>
</evidence>
<dbReference type="EMBL" id="JANRMS010000926">
    <property type="protein sequence ID" value="KAJ3532800.1"/>
    <property type="molecule type" value="Genomic_DNA"/>
</dbReference>
<dbReference type="Proteomes" id="UP001148629">
    <property type="component" value="Unassembled WGS sequence"/>
</dbReference>
<accession>A0ACC1S676</accession>
<comment type="caution">
    <text evidence="1">The sequence shown here is derived from an EMBL/GenBank/DDBJ whole genome shotgun (WGS) entry which is preliminary data.</text>
</comment>
<organism evidence="1 2">
    <name type="scientific">Fusarium decemcellulare</name>
    <dbReference type="NCBI Taxonomy" id="57161"/>
    <lineage>
        <taxon>Eukaryota</taxon>
        <taxon>Fungi</taxon>
        <taxon>Dikarya</taxon>
        <taxon>Ascomycota</taxon>
        <taxon>Pezizomycotina</taxon>
        <taxon>Sordariomycetes</taxon>
        <taxon>Hypocreomycetidae</taxon>
        <taxon>Hypocreales</taxon>
        <taxon>Nectriaceae</taxon>
        <taxon>Fusarium</taxon>
        <taxon>Fusarium decemcellulare species complex</taxon>
    </lineage>
</organism>
<keyword evidence="2" id="KW-1185">Reference proteome</keyword>
<protein>
    <submittedName>
        <fullName evidence="1">Uncharacterized protein</fullName>
    </submittedName>
</protein>
<gene>
    <name evidence="1" type="ORF">NM208_g8274</name>
</gene>
<reference evidence="1" key="1">
    <citation type="submission" date="2022-08" db="EMBL/GenBank/DDBJ databases">
        <title>Genome Sequence of Fusarium decemcellulare.</title>
        <authorList>
            <person name="Buettner E."/>
        </authorList>
    </citation>
    <scope>NUCLEOTIDE SEQUENCE</scope>
    <source>
        <strain evidence="1">Babe19</strain>
    </source>
</reference>